<dbReference type="EMBL" id="JAJIAR010000004">
    <property type="protein sequence ID" value="MCK8611428.1"/>
    <property type="molecule type" value="Genomic_DNA"/>
</dbReference>
<evidence type="ECO:0008006" key="3">
    <source>
        <dbReference type="Google" id="ProtNLM"/>
    </source>
</evidence>
<organism evidence="1 2">
    <name type="scientific">Apilactobacillus nanyangensis</name>
    <dbReference type="NCBI Taxonomy" id="2799579"/>
    <lineage>
        <taxon>Bacteria</taxon>
        <taxon>Bacillati</taxon>
        <taxon>Bacillota</taxon>
        <taxon>Bacilli</taxon>
        <taxon>Lactobacillales</taxon>
        <taxon>Lactobacillaceae</taxon>
        <taxon>Apilactobacillus</taxon>
    </lineage>
</organism>
<dbReference type="RefSeq" id="WP_138727061.1">
    <property type="nucleotide sequence ID" value="NZ_BOLW01000013.1"/>
</dbReference>
<evidence type="ECO:0000313" key="2">
    <source>
        <dbReference type="Proteomes" id="UP001522816"/>
    </source>
</evidence>
<sequence>MQKQWNKSKITIETLGSDQVVRKRNMANAIQDVSGEEMAQLTAIITELTGSSAHGSKLVQENSFIG</sequence>
<proteinExistence type="predicted"/>
<keyword evidence="2" id="KW-1185">Reference proteome</keyword>
<reference evidence="1 2" key="1">
    <citation type="submission" date="2021-11" db="EMBL/GenBank/DDBJ databases">
        <title>Comparative genomics of bee honey and flower isolates.</title>
        <authorList>
            <person name="Bechtner J.D."/>
            <person name="Gallus M.K."/>
            <person name="Ehrmann M."/>
        </authorList>
    </citation>
    <scope>NUCLEOTIDE SEQUENCE [LARGE SCALE GENOMIC DNA]</scope>
    <source>
        <strain evidence="1 2">7</strain>
    </source>
</reference>
<evidence type="ECO:0000313" key="1">
    <source>
        <dbReference type="EMBL" id="MCK8611428.1"/>
    </source>
</evidence>
<name>A0ABT0HX03_9LACO</name>
<accession>A0ABT0HX03</accession>
<protein>
    <recommendedName>
        <fullName evidence="3">Transcriptional regulator</fullName>
    </recommendedName>
</protein>
<gene>
    <name evidence="1" type="ORF">LNP10_02795</name>
</gene>
<comment type="caution">
    <text evidence="1">The sequence shown here is derived from an EMBL/GenBank/DDBJ whole genome shotgun (WGS) entry which is preliminary data.</text>
</comment>
<dbReference type="Proteomes" id="UP001522816">
    <property type="component" value="Unassembled WGS sequence"/>
</dbReference>